<dbReference type="Proteomes" id="UP001186974">
    <property type="component" value="Unassembled WGS sequence"/>
</dbReference>
<keyword evidence="2" id="KW-1185">Reference proteome</keyword>
<evidence type="ECO:0000313" key="1">
    <source>
        <dbReference type="EMBL" id="KAK3080589.1"/>
    </source>
</evidence>
<organism evidence="1 2">
    <name type="scientific">Coniosporium uncinatum</name>
    <dbReference type="NCBI Taxonomy" id="93489"/>
    <lineage>
        <taxon>Eukaryota</taxon>
        <taxon>Fungi</taxon>
        <taxon>Dikarya</taxon>
        <taxon>Ascomycota</taxon>
        <taxon>Pezizomycotina</taxon>
        <taxon>Dothideomycetes</taxon>
        <taxon>Dothideomycetes incertae sedis</taxon>
        <taxon>Coniosporium</taxon>
    </lineage>
</organism>
<sequence length="118" mass="11482">MRSSAVLSPILSTLAALSAAAPVSQPALGSGLSNVGSIMNNGDDSANNAGNLPGSGNLNNDANANGVGAGSNDGNGNSVNLSKRQRNVGSVIGNLDGRGNNLGNEVAGGNGVHNEKFV</sequence>
<reference evidence="1" key="1">
    <citation type="submission" date="2024-09" db="EMBL/GenBank/DDBJ databases">
        <title>Black Yeasts Isolated from many extreme environments.</title>
        <authorList>
            <person name="Coleine C."/>
            <person name="Stajich J.E."/>
            <person name="Selbmann L."/>
        </authorList>
    </citation>
    <scope>NUCLEOTIDE SEQUENCE</scope>
    <source>
        <strain evidence="1">CCFEE 5737</strain>
    </source>
</reference>
<proteinExistence type="predicted"/>
<protein>
    <submittedName>
        <fullName evidence="1">Uncharacterized protein</fullName>
    </submittedName>
</protein>
<gene>
    <name evidence="1" type="ORF">LTS18_014991</name>
</gene>
<dbReference type="EMBL" id="JAWDJW010000491">
    <property type="protein sequence ID" value="KAK3080589.1"/>
    <property type="molecule type" value="Genomic_DNA"/>
</dbReference>
<comment type="caution">
    <text evidence="1">The sequence shown here is derived from an EMBL/GenBank/DDBJ whole genome shotgun (WGS) entry which is preliminary data.</text>
</comment>
<name>A0ACC3DV05_9PEZI</name>
<accession>A0ACC3DV05</accession>
<evidence type="ECO:0000313" key="2">
    <source>
        <dbReference type="Proteomes" id="UP001186974"/>
    </source>
</evidence>